<dbReference type="InterPro" id="IPR011342">
    <property type="entry name" value="Shikimate_DH"/>
</dbReference>
<dbReference type="PANTHER" id="PTHR21089">
    <property type="entry name" value="SHIKIMATE DEHYDROGENASE"/>
    <property type="match status" value="1"/>
</dbReference>
<dbReference type="HAMAP" id="MF_00222">
    <property type="entry name" value="Shikimate_DH_AroE"/>
    <property type="match status" value="1"/>
</dbReference>
<evidence type="ECO:0000256" key="3">
    <source>
        <dbReference type="ARBA" id="ARBA00022605"/>
    </source>
</evidence>
<feature type="domain" description="SDH C-terminal" evidence="11">
    <location>
        <begin position="243"/>
        <end position="261"/>
    </location>
</feature>
<feature type="domain" description="Shikimate dehydrogenase substrate binding N-terminal" evidence="10">
    <location>
        <begin position="7"/>
        <end position="89"/>
    </location>
</feature>
<evidence type="ECO:0000259" key="11">
    <source>
        <dbReference type="Pfam" id="PF18317"/>
    </source>
</evidence>
<comment type="catalytic activity">
    <reaction evidence="7 8">
        <text>shikimate + NADP(+) = 3-dehydroshikimate + NADPH + H(+)</text>
        <dbReference type="Rhea" id="RHEA:17737"/>
        <dbReference type="ChEBI" id="CHEBI:15378"/>
        <dbReference type="ChEBI" id="CHEBI:16630"/>
        <dbReference type="ChEBI" id="CHEBI:36208"/>
        <dbReference type="ChEBI" id="CHEBI:57783"/>
        <dbReference type="ChEBI" id="CHEBI:58349"/>
        <dbReference type="EC" id="1.1.1.25"/>
    </reaction>
</comment>
<feature type="domain" description="Quinate/shikimate 5-dehydrogenase/glutamyl-tRNA reductase" evidence="9">
    <location>
        <begin position="121"/>
        <end position="220"/>
    </location>
</feature>
<evidence type="ECO:0000256" key="4">
    <source>
        <dbReference type="ARBA" id="ARBA00022857"/>
    </source>
</evidence>
<comment type="caution">
    <text evidence="12">The sequence shown here is derived from an EMBL/GenBank/DDBJ whole genome shotgun (WGS) entry which is preliminary data.</text>
</comment>
<keyword evidence="13" id="KW-1185">Reference proteome</keyword>
<keyword evidence="3 8" id="KW-0028">Amino-acid biosynthesis</keyword>
<dbReference type="Pfam" id="PF01488">
    <property type="entry name" value="Shikimate_DH"/>
    <property type="match status" value="1"/>
</dbReference>
<evidence type="ECO:0000256" key="5">
    <source>
        <dbReference type="ARBA" id="ARBA00023002"/>
    </source>
</evidence>
<comment type="caution">
    <text evidence="8">Lacks conserved residue(s) required for the propagation of feature annotation.</text>
</comment>
<dbReference type="EMBL" id="JBHSDV010000003">
    <property type="protein sequence ID" value="MFC4388429.1"/>
    <property type="molecule type" value="Genomic_DNA"/>
</dbReference>
<accession>A0ABV8VXK6</accession>
<feature type="binding site" evidence="8">
    <location>
        <position position="222"/>
    </location>
    <ligand>
        <name>shikimate</name>
        <dbReference type="ChEBI" id="CHEBI:36208"/>
    </ligand>
</feature>
<evidence type="ECO:0000259" key="10">
    <source>
        <dbReference type="Pfam" id="PF08501"/>
    </source>
</evidence>
<evidence type="ECO:0000256" key="7">
    <source>
        <dbReference type="ARBA" id="ARBA00049442"/>
    </source>
</evidence>
<comment type="subunit">
    <text evidence="8">Homodimer.</text>
</comment>
<feature type="binding site" evidence="8">
    <location>
        <position position="243"/>
    </location>
    <ligand>
        <name>NADP(+)</name>
        <dbReference type="ChEBI" id="CHEBI:58349"/>
    </ligand>
</feature>
<organism evidence="12 13">
    <name type="scientific">Gracilibacillus marinus</name>
    <dbReference type="NCBI Taxonomy" id="630535"/>
    <lineage>
        <taxon>Bacteria</taxon>
        <taxon>Bacillati</taxon>
        <taxon>Bacillota</taxon>
        <taxon>Bacilli</taxon>
        <taxon>Bacillales</taxon>
        <taxon>Bacillaceae</taxon>
        <taxon>Gracilibacillus</taxon>
    </lineage>
</organism>
<dbReference type="InterPro" id="IPR013708">
    <property type="entry name" value="Shikimate_DH-bd_N"/>
</dbReference>
<dbReference type="InterPro" id="IPR046346">
    <property type="entry name" value="Aminoacid_DH-like_N_sf"/>
</dbReference>
<dbReference type="SUPFAM" id="SSF53223">
    <property type="entry name" value="Aminoacid dehydrogenase-like, N-terminal domain"/>
    <property type="match status" value="1"/>
</dbReference>
<comment type="function">
    <text evidence="8">Involved in the biosynthesis of the chorismate, which leads to the biosynthesis of aromatic amino acids. Catalyzes the reversible NADPH linked reduction of 3-dehydroshikimate (DHSA) to yield shikimate (SA).</text>
</comment>
<dbReference type="Proteomes" id="UP001595880">
    <property type="component" value="Unassembled WGS sequence"/>
</dbReference>
<feature type="binding site" evidence="8">
    <location>
        <begin position="128"/>
        <end position="132"/>
    </location>
    <ligand>
        <name>NADP(+)</name>
        <dbReference type="ChEBI" id="CHEBI:58349"/>
    </ligand>
</feature>
<evidence type="ECO:0000259" key="9">
    <source>
        <dbReference type="Pfam" id="PF01488"/>
    </source>
</evidence>
<keyword evidence="4 8" id="KW-0521">NADP</keyword>
<protein>
    <recommendedName>
        <fullName evidence="2 8">Shikimate dehydrogenase (NADP(+))</fullName>
        <shortName evidence="8">SDH</shortName>
        <ecNumber evidence="2 8">1.1.1.25</ecNumber>
    </recommendedName>
</protein>
<evidence type="ECO:0000256" key="8">
    <source>
        <dbReference type="HAMAP-Rule" id="MF_00222"/>
    </source>
</evidence>
<feature type="binding site" evidence="8">
    <location>
        <begin position="15"/>
        <end position="17"/>
    </location>
    <ligand>
        <name>shikimate</name>
        <dbReference type="ChEBI" id="CHEBI:36208"/>
    </ligand>
</feature>
<dbReference type="Gene3D" id="3.40.50.720">
    <property type="entry name" value="NAD(P)-binding Rossmann-like Domain"/>
    <property type="match status" value="1"/>
</dbReference>
<dbReference type="InterPro" id="IPR006151">
    <property type="entry name" value="Shikm_DH/Glu-tRNA_Rdtase"/>
</dbReference>
<dbReference type="PANTHER" id="PTHR21089:SF1">
    <property type="entry name" value="BIFUNCTIONAL 3-DEHYDROQUINATE DEHYDRATASE_SHIKIMATE DEHYDROGENASE, CHLOROPLASTIC"/>
    <property type="match status" value="1"/>
</dbReference>
<name>A0ABV8VXK6_9BACI</name>
<keyword evidence="6 8" id="KW-0057">Aromatic amino acid biosynthesis</keyword>
<feature type="active site" description="Proton acceptor" evidence="8">
    <location>
        <position position="66"/>
    </location>
</feature>
<dbReference type="InterPro" id="IPR036291">
    <property type="entry name" value="NAD(P)-bd_dom_sf"/>
</dbReference>
<sequence length="279" mass="31303">MGYKFGLIGHPISHSLSPWMQTKFIELAQVNGEYKLYQGSPDELENVIKHLREMEIDGFNVTVPYKQVIIDYLDELDADAAKLGAVNTVVLRDGKWVGYSTDGEGYVQSVKEKYPNLLKRDISVLLLGAGGAARGIYRSLVQQNITHIDIANRSLNNAESLLSLKESDTLTSVLSFKEAEENLSTYDLIIQTTSVGMKPNVQDQVIQLNNIKENAVVSDIVYQPIETKILKEAQNNGAYVHYGHSMLIYQGQKAFEKWTGINLEVNHLTDELEQKLRGE</sequence>
<comment type="similarity">
    <text evidence="8">Belongs to the shikimate dehydrogenase family.</text>
</comment>
<dbReference type="SUPFAM" id="SSF51735">
    <property type="entry name" value="NAD(P)-binding Rossmann-fold domains"/>
    <property type="match status" value="1"/>
</dbReference>
<dbReference type="CDD" id="cd01065">
    <property type="entry name" value="NAD_bind_Shikimate_DH"/>
    <property type="match status" value="1"/>
</dbReference>
<dbReference type="Gene3D" id="3.40.50.10860">
    <property type="entry name" value="Leucine Dehydrogenase, chain A, domain 1"/>
    <property type="match status" value="1"/>
</dbReference>
<reference evidence="13" key="1">
    <citation type="journal article" date="2019" name="Int. J. Syst. Evol. Microbiol.">
        <title>The Global Catalogue of Microorganisms (GCM) 10K type strain sequencing project: providing services to taxonomists for standard genome sequencing and annotation.</title>
        <authorList>
            <consortium name="The Broad Institute Genomics Platform"/>
            <consortium name="The Broad Institute Genome Sequencing Center for Infectious Disease"/>
            <person name="Wu L."/>
            <person name="Ma J."/>
        </authorList>
    </citation>
    <scope>NUCLEOTIDE SEQUENCE [LARGE SCALE GENOMIC DNA]</scope>
    <source>
        <strain evidence="13">KACC 14058</strain>
    </source>
</reference>
<proteinExistence type="inferred from homology"/>
<gene>
    <name evidence="8 12" type="primary">aroE</name>
    <name evidence="12" type="ORF">ACFOZ1_11525</name>
</gene>
<dbReference type="Pfam" id="PF08501">
    <property type="entry name" value="Shikimate_dh_N"/>
    <property type="match status" value="1"/>
</dbReference>
<feature type="binding site" evidence="8">
    <location>
        <position position="102"/>
    </location>
    <ligand>
        <name>shikimate</name>
        <dbReference type="ChEBI" id="CHEBI:36208"/>
    </ligand>
</feature>
<dbReference type="NCBIfam" id="TIGR00507">
    <property type="entry name" value="aroE"/>
    <property type="match status" value="1"/>
</dbReference>
<evidence type="ECO:0000313" key="13">
    <source>
        <dbReference type="Proteomes" id="UP001595880"/>
    </source>
</evidence>
<evidence type="ECO:0000256" key="6">
    <source>
        <dbReference type="ARBA" id="ARBA00023141"/>
    </source>
</evidence>
<feature type="binding site" evidence="8">
    <location>
        <position position="87"/>
    </location>
    <ligand>
        <name>shikimate</name>
        <dbReference type="ChEBI" id="CHEBI:36208"/>
    </ligand>
</feature>
<evidence type="ECO:0000313" key="12">
    <source>
        <dbReference type="EMBL" id="MFC4388429.1"/>
    </source>
</evidence>
<dbReference type="InterPro" id="IPR041121">
    <property type="entry name" value="SDH_C"/>
</dbReference>
<dbReference type="EC" id="1.1.1.25" evidence="2 8"/>
<feature type="binding site" evidence="8">
    <location>
        <position position="220"/>
    </location>
    <ligand>
        <name>NADP(+)</name>
        <dbReference type="ChEBI" id="CHEBI:58349"/>
    </ligand>
</feature>
<dbReference type="InterPro" id="IPR022893">
    <property type="entry name" value="Shikimate_DH_fam"/>
</dbReference>
<dbReference type="GO" id="GO:0004764">
    <property type="term" value="F:shikimate 3-dehydrogenase (NADP+) activity"/>
    <property type="evidence" value="ECO:0007669"/>
    <property type="project" value="UniProtKB-EC"/>
</dbReference>
<feature type="binding site" evidence="8">
    <location>
        <position position="250"/>
    </location>
    <ligand>
        <name>shikimate</name>
        <dbReference type="ChEBI" id="CHEBI:36208"/>
    </ligand>
</feature>
<evidence type="ECO:0000256" key="1">
    <source>
        <dbReference type="ARBA" id="ARBA00004871"/>
    </source>
</evidence>
<keyword evidence="5 8" id="KW-0560">Oxidoreductase</keyword>
<dbReference type="Pfam" id="PF18317">
    <property type="entry name" value="SDH_C"/>
    <property type="match status" value="1"/>
</dbReference>
<comment type="pathway">
    <text evidence="1 8">Metabolic intermediate biosynthesis; chorismate biosynthesis; chorismate from D-erythrose 4-phosphate and phosphoenolpyruvate: step 4/7.</text>
</comment>
<dbReference type="RefSeq" id="WP_390199429.1">
    <property type="nucleotide sequence ID" value="NZ_JBHSDV010000003.1"/>
</dbReference>
<evidence type="ECO:0000256" key="2">
    <source>
        <dbReference type="ARBA" id="ARBA00012962"/>
    </source>
</evidence>
<feature type="binding site" evidence="8">
    <location>
        <position position="62"/>
    </location>
    <ligand>
        <name>shikimate</name>
        <dbReference type="ChEBI" id="CHEBI:36208"/>
    </ligand>
</feature>